<proteinExistence type="predicted"/>
<feature type="domain" description="RRM" evidence="7">
    <location>
        <begin position="478"/>
        <end position="550"/>
    </location>
</feature>
<dbReference type="AlphaFoldDB" id="A0AAV7JVU7"/>
<dbReference type="GO" id="GO:0003729">
    <property type="term" value="F:mRNA binding"/>
    <property type="evidence" value="ECO:0007669"/>
    <property type="project" value="TreeGrafter"/>
</dbReference>
<protein>
    <submittedName>
        <fullName evidence="8">RNA-binding protein 19</fullName>
    </submittedName>
</protein>
<feature type="domain" description="RRM" evidence="7">
    <location>
        <begin position="2"/>
        <end position="79"/>
    </location>
</feature>
<evidence type="ECO:0000313" key="9">
    <source>
        <dbReference type="Proteomes" id="UP001165289"/>
    </source>
</evidence>
<comment type="subcellular location">
    <subcellularLocation>
        <location evidence="1">Nucleus</location>
    </subcellularLocation>
</comment>
<comment type="caution">
    <text evidence="8">The sequence shown here is derived from an EMBL/GenBank/DDBJ whole genome shotgun (WGS) entry which is preliminary data.</text>
</comment>
<dbReference type="CDD" id="cd12320">
    <property type="entry name" value="RRM6_RBM19_RRM5_MRD1"/>
    <property type="match status" value="1"/>
</dbReference>
<dbReference type="SUPFAM" id="SSF54928">
    <property type="entry name" value="RNA-binding domain, RBD"/>
    <property type="match status" value="5"/>
</dbReference>
<dbReference type="Proteomes" id="UP001165289">
    <property type="component" value="Unassembled WGS sequence"/>
</dbReference>
<keyword evidence="9" id="KW-1185">Reference proteome</keyword>
<dbReference type="PROSITE" id="PS50102">
    <property type="entry name" value="RRM"/>
    <property type="match status" value="6"/>
</dbReference>
<evidence type="ECO:0000256" key="6">
    <source>
        <dbReference type="SAM" id="MobiDB-lite"/>
    </source>
</evidence>
<dbReference type="InterPro" id="IPR000504">
    <property type="entry name" value="RRM_dom"/>
</dbReference>
<gene>
    <name evidence="8" type="ORF">LOD99_4399</name>
</gene>
<reference evidence="8 9" key="1">
    <citation type="journal article" date="2023" name="BMC Biol.">
        <title>The compact genome of the sponge Oopsacas minuta (Hexactinellida) is lacking key metazoan core genes.</title>
        <authorList>
            <person name="Santini S."/>
            <person name="Schenkelaars Q."/>
            <person name="Jourda C."/>
            <person name="Duchesne M."/>
            <person name="Belahbib H."/>
            <person name="Rocher C."/>
            <person name="Selva M."/>
            <person name="Riesgo A."/>
            <person name="Vervoort M."/>
            <person name="Leys S.P."/>
            <person name="Kodjabachian L."/>
            <person name="Le Bivic A."/>
            <person name="Borchiellini C."/>
            <person name="Claverie J.M."/>
            <person name="Renard E."/>
        </authorList>
    </citation>
    <scope>NUCLEOTIDE SEQUENCE [LARGE SCALE GENOMIC DNA]</scope>
    <source>
        <strain evidence="8">SPO-2</strain>
    </source>
</reference>
<accession>A0AAV7JVU7</accession>
<organism evidence="8 9">
    <name type="scientific">Oopsacas minuta</name>
    <dbReference type="NCBI Taxonomy" id="111878"/>
    <lineage>
        <taxon>Eukaryota</taxon>
        <taxon>Metazoa</taxon>
        <taxon>Porifera</taxon>
        <taxon>Hexactinellida</taxon>
        <taxon>Hexasterophora</taxon>
        <taxon>Lyssacinosida</taxon>
        <taxon>Leucopsacidae</taxon>
        <taxon>Oopsacas</taxon>
    </lineage>
</organism>
<dbReference type="SMART" id="SM00360">
    <property type="entry name" value="RRM"/>
    <property type="match status" value="6"/>
</dbReference>
<feature type="domain" description="RRM" evidence="7">
    <location>
        <begin position="575"/>
        <end position="657"/>
    </location>
</feature>
<keyword evidence="2" id="KW-0677">Repeat</keyword>
<feature type="domain" description="RRM" evidence="7">
    <location>
        <begin position="291"/>
        <end position="369"/>
    </location>
</feature>
<dbReference type="GO" id="GO:0005730">
    <property type="term" value="C:nucleolus"/>
    <property type="evidence" value="ECO:0007669"/>
    <property type="project" value="TreeGrafter"/>
</dbReference>
<dbReference type="InterPro" id="IPR012677">
    <property type="entry name" value="Nucleotide-bd_a/b_plait_sf"/>
</dbReference>
<dbReference type="EMBL" id="JAKMXF010000298">
    <property type="protein sequence ID" value="KAI6652614.1"/>
    <property type="molecule type" value="Genomic_DNA"/>
</dbReference>
<evidence type="ECO:0000313" key="8">
    <source>
        <dbReference type="EMBL" id="KAI6652614.1"/>
    </source>
</evidence>
<evidence type="ECO:0000256" key="2">
    <source>
        <dbReference type="ARBA" id="ARBA00022737"/>
    </source>
</evidence>
<dbReference type="Pfam" id="PF00076">
    <property type="entry name" value="RRM_1"/>
    <property type="match status" value="6"/>
</dbReference>
<dbReference type="Gene3D" id="3.30.70.330">
    <property type="match status" value="6"/>
</dbReference>
<feature type="domain" description="RRM" evidence="7">
    <location>
        <begin position="680"/>
        <end position="762"/>
    </location>
</feature>
<evidence type="ECO:0000256" key="5">
    <source>
        <dbReference type="PROSITE-ProRule" id="PRU00176"/>
    </source>
</evidence>
<evidence type="ECO:0000256" key="1">
    <source>
        <dbReference type="ARBA" id="ARBA00004123"/>
    </source>
</evidence>
<feature type="domain" description="RRM" evidence="7">
    <location>
        <begin position="190"/>
        <end position="262"/>
    </location>
</feature>
<name>A0AAV7JVU7_9METZ</name>
<feature type="region of interest" description="Disordered" evidence="6">
    <location>
        <begin position="91"/>
        <end position="134"/>
    </location>
</feature>
<dbReference type="PANTHER" id="PTHR48039">
    <property type="entry name" value="RNA-BINDING MOTIF PROTEIN 14B"/>
    <property type="match status" value="1"/>
</dbReference>
<keyword evidence="4" id="KW-0539">Nucleus</keyword>
<dbReference type="PANTHER" id="PTHR48039:SF5">
    <property type="entry name" value="RNA-BINDING PROTEIN 28"/>
    <property type="match status" value="1"/>
</dbReference>
<dbReference type="CDD" id="cd12254">
    <property type="entry name" value="RRM_hnRNPH_ESRPs_RBM12_like"/>
    <property type="match status" value="1"/>
</dbReference>
<evidence type="ECO:0000256" key="3">
    <source>
        <dbReference type="ARBA" id="ARBA00022884"/>
    </source>
</evidence>
<evidence type="ECO:0000259" key="7">
    <source>
        <dbReference type="PROSITE" id="PS50102"/>
    </source>
</evidence>
<evidence type="ECO:0000256" key="4">
    <source>
        <dbReference type="ARBA" id="ARBA00023242"/>
    </source>
</evidence>
<dbReference type="InterPro" id="IPR035979">
    <property type="entry name" value="RBD_domain_sf"/>
</dbReference>
<keyword evidence="3 5" id="KW-0694">RNA-binding</keyword>
<sequence>MSRIIIKNLPQKIKDDKLKNKFQEIGHVTDLRIIRTKDGFSRHFGYIGFMESDSGLRAVEQFNDTYLEGMKIQVEIAKSFNDPNLPRPWSRFSKGSSAYNQREVKNIVKRPKHTTKNDSDSKTNSASTDKEKNPDLDEFLSMFDKRSKLETERIPEINDLKASTDPMTDLDYIKSKVNKNMPNDTTPVKFTIKIIGLPFKSTPHDIKQFFLPIMLEDDAIRIIRNKKNRPTGRAYVDFKSRKEMYKALRRNGEFIKDRYIELFQDTLNNESIESSVREQQEETTDQLLDHGRLFVRNLSYNVTESDIQELFSQYGALSETHLPVDSLTHNSIGFCFVTFMFSEHACLAMSELDASIFMGRIIHIMPAEPKPEKEIIEMDMKPTSYKDKKKKELKLQANSSYNWNTLFLGSNAVAEAISKKYGVTKGKLLDREESSSLAVRMALAETEIVSETKQFLQQNGIDIDVLTNTDGKIQRSKTIILVKNLPFGTTAEELDVLFSPFGTLDRVIIPKYGITGVVEYLSKSQAKIAFSRLAYSKFKHLPLYLEWAPNGIFTLKDDDADIGNEQKLNSETTHYTIYVKNLNFSTEEKTLEKLFESFKPIQTSISRKRNPNNPKEMQSMGYGFVKFGDFLSAKNAIIEKQGCIVDDHKLEISLAKQPKEHKMALPKKQVVTTPNENAPNVLVIKNIPFEASKAEIYALFNRFGQLRSLRLPKKVITRDNTKHRGFCFVDFFSKDDASLAFNSLRSSTHLYGRRLILEYATDENDIERLRDKTKQQFVSDKTTISTNKKSKIEIEDIR</sequence>
<dbReference type="InterPro" id="IPR051945">
    <property type="entry name" value="RRM_MRD1_RNA_proc_ribogen"/>
</dbReference>